<dbReference type="AlphaFoldDB" id="A0A4Y8JRD2"/>
<proteinExistence type="predicted"/>
<protein>
    <submittedName>
        <fullName evidence="1">Uncharacterized protein</fullName>
    </submittedName>
</protein>
<evidence type="ECO:0000313" key="2">
    <source>
        <dbReference type="Proteomes" id="UP000297472"/>
    </source>
</evidence>
<comment type="caution">
    <text evidence="1">The sequence shown here is derived from an EMBL/GenBank/DDBJ whole genome shotgun (WGS) entry which is preliminary data.</text>
</comment>
<dbReference type="Proteomes" id="UP000297472">
    <property type="component" value="Unassembled WGS sequence"/>
</dbReference>
<dbReference type="RefSeq" id="WP_134425332.1">
    <property type="nucleotide sequence ID" value="NZ_SOHA01000039.1"/>
</dbReference>
<sequence>MTAAADLQAALTRDPLADAERATGQSYKDSDSTMALGMLMFLEHGARKDALLAAANDTRMGSSFIETRSIYADLGFEEVLHDEFAGHDDYTETAIILWRGDGVLAWIESYGAGTNTNRIYYNWLPEADDWHSRTSSGGLNGDVWVGDHDGREGMRHNLSRLAEGGAFQPVWVERPFLWFLTYADKAHDGYKTITEAVIARLPENVQSAIRGGTS</sequence>
<keyword evidence="2" id="KW-1185">Reference proteome</keyword>
<dbReference type="EMBL" id="SOHA01000039">
    <property type="protein sequence ID" value="TFD27462.1"/>
    <property type="molecule type" value="Genomic_DNA"/>
</dbReference>
<gene>
    <name evidence="1" type="ORF">E3T49_13035</name>
</gene>
<evidence type="ECO:0000313" key="1">
    <source>
        <dbReference type="EMBL" id="TFD27462.1"/>
    </source>
</evidence>
<dbReference type="OrthoDB" id="9847806at2"/>
<name>A0A4Y8JRD2_9MICO</name>
<accession>A0A4Y8JRD2</accession>
<organism evidence="1 2">
    <name type="scientific">Cryobacterium cryoconiti</name>
    <dbReference type="NCBI Taxonomy" id="1259239"/>
    <lineage>
        <taxon>Bacteria</taxon>
        <taxon>Bacillati</taxon>
        <taxon>Actinomycetota</taxon>
        <taxon>Actinomycetes</taxon>
        <taxon>Micrococcales</taxon>
        <taxon>Microbacteriaceae</taxon>
        <taxon>Cryobacterium</taxon>
    </lineage>
</organism>
<reference evidence="1 2" key="1">
    <citation type="submission" date="2019-03" db="EMBL/GenBank/DDBJ databases">
        <title>Genomics of glacier-inhabiting Cryobacterium strains.</title>
        <authorList>
            <person name="Liu Q."/>
            <person name="Xin Y.-H."/>
        </authorList>
    </citation>
    <scope>NUCLEOTIDE SEQUENCE [LARGE SCALE GENOMIC DNA]</scope>
    <source>
        <strain evidence="1 2">TMT1-51</strain>
    </source>
</reference>